<accession>A0A5B7CZY0</accession>
<name>A0A5B7CZY0_PORTR</name>
<dbReference type="AlphaFoldDB" id="A0A5B7CZY0"/>
<evidence type="ECO:0000313" key="2">
    <source>
        <dbReference type="Proteomes" id="UP000324222"/>
    </source>
</evidence>
<organism evidence="1 2">
    <name type="scientific">Portunus trituberculatus</name>
    <name type="common">Swimming crab</name>
    <name type="synonym">Neptunus trituberculatus</name>
    <dbReference type="NCBI Taxonomy" id="210409"/>
    <lineage>
        <taxon>Eukaryota</taxon>
        <taxon>Metazoa</taxon>
        <taxon>Ecdysozoa</taxon>
        <taxon>Arthropoda</taxon>
        <taxon>Crustacea</taxon>
        <taxon>Multicrustacea</taxon>
        <taxon>Malacostraca</taxon>
        <taxon>Eumalacostraca</taxon>
        <taxon>Eucarida</taxon>
        <taxon>Decapoda</taxon>
        <taxon>Pleocyemata</taxon>
        <taxon>Brachyura</taxon>
        <taxon>Eubrachyura</taxon>
        <taxon>Portunoidea</taxon>
        <taxon>Portunidae</taxon>
        <taxon>Portuninae</taxon>
        <taxon>Portunus</taxon>
    </lineage>
</organism>
<evidence type="ECO:0000313" key="1">
    <source>
        <dbReference type="EMBL" id="MPC14858.1"/>
    </source>
</evidence>
<gene>
    <name evidence="1" type="ORF">E2C01_007634</name>
</gene>
<comment type="caution">
    <text evidence="1">The sequence shown here is derived from an EMBL/GenBank/DDBJ whole genome shotgun (WGS) entry which is preliminary data.</text>
</comment>
<protein>
    <submittedName>
        <fullName evidence="1">Uncharacterized protein</fullName>
    </submittedName>
</protein>
<dbReference type="Proteomes" id="UP000324222">
    <property type="component" value="Unassembled WGS sequence"/>
</dbReference>
<keyword evidence="2" id="KW-1185">Reference proteome</keyword>
<sequence length="85" mass="9343">MDGAFMKKVQYYSSVCFKAQPGTTRKGDRRPWIAVCTDTGTGFSHSHTVPRGAEVTGQTWTSAGFSPLMVMPWRLASILASMKAR</sequence>
<reference evidence="1 2" key="1">
    <citation type="submission" date="2019-05" db="EMBL/GenBank/DDBJ databases">
        <title>Another draft genome of Portunus trituberculatus and its Hox gene families provides insights of decapod evolution.</title>
        <authorList>
            <person name="Jeong J.-H."/>
            <person name="Song I."/>
            <person name="Kim S."/>
            <person name="Choi T."/>
            <person name="Kim D."/>
            <person name="Ryu S."/>
            <person name="Kim W."/>
        </authorList>
    </citation>
    <scope>NUCLEOTIDE SEQUENCE [LARGE SCALE GENOMIC DNA]</scope>
    <source>
        <tissue evidence="1">Muscle</tissue>
    </source>
</reference>
<dbReference type="EMBL" id="VSRR010000384">
    <property type="protein sequence ID" value="MPC14858.1"/>
    <property type="molecule type" value="Genomic_DNA"/>
</dbReference>
<proteinExistence type="predicted"/>